<dbReference type="GeneID" id="20321612"/>
<dbReference type="EMBL" id="KL596789">
    <property type="protein sequence ID" value="KER25039.1"/>
    <property type="molecule type" value="Genomic_DNA"/>
</dbReference>
<dbReference type="Proteomes" id="UP000054324">
    <property type="component" value="Unassembled WGS sequence"/>
</dbReference>
<dbReference type="RefSeq" id="XP_009171215.1">
    <property type="nucleotide sequence ID" value="XM_009172951.1"/>
</dbReference>
<dbReference type="CTD" id="20321612"/>
<sequence length="71" mass="8056">MFVSEARVPEAVQSMDSLVLNYALLHEARENPESVWSDSVPVTLIYFHLKMCEVVQRGFRGGQSAYLSKHT</sequence>
<reference evidence="1 2" key="1">
    <citation type="submission" date="2013-11" db="EMBL/GenBank/DDBJ databases">
        <title>Opisthorchis viverrini - life in the bile duct.</title>
        <authorList>
            <person name="Young N.D."/>
            <person name="Nagarajan N."/>
            <person name="Lin S.J."/>
            <person name="Korhonen P.K."/>
            <person name="Jex A.R."/>
            <person name="Hall R.S."/>
            <person name="Safavi-Hemami H."/>
            <person name="Kaewkong W."/>
            <person name="Bertrand D."/>
            <person name="Gao S."/>
            <person name="Seet Q."/>
            <person name="Wongkham S."/>
            <person name="Teh B.T."/>
            <person name="Wongkham C."/>
            <person name="Intapan P.M."/>
            <person name="Maleewong W."/>
            <person name="Yang X."/>
            <person name="Hu M."/>
            <person name="Wang Z."/>
            <person name="Hofmann A."/>
            <person name="Sternberg P.W."/>
            <person name="Tan P."/>
            <person name="Wang J."/>
            <person name="Gasser R.B."/>
        </authorList>
    </citation>
    <scope>NUCLEOTIDE SEQUENCE [LARGE SCALE GENOMIC DNA]</scope>
</reference>
<proteinExistence type="predicted"/>
<accession>A0A075ABL0</accession>
<evidence type="ECO:0000313" key="2">
    <source>
        <dbReference type="Proteomes" id="UP000054324"/>
    </source>
</evidence>
<name>A0A075ABL0_OPIVI</name>
<protein>
    <submittedName>
        <fullName evidence="1">Uncharacterized protein</fullName>
    </submittedName>
</protein>
<dbReference type="KEGG" id="ovi:T265_07433"/>
<dbReference type="AlphaFoldDB" id="A0A075ABL0"/>
<keyword evidence="2" id="KW-1185">Reference proteome</keyword>
<organism evidence="1 2">
    <name type="scientific">Opisthorchis viverrini</name>
    <name type="common">Southeast Asian liver fluke</name>
    <dbReference type="NCBI Taxonomy" id="6198"/>
    <lineage>
        <taxon>Eukaryota</taxon>
        <taxon>Metazoa</taxon>
        <taxon>Spiralia</taxon>
        <taxon>Lophotrochozoa</taxon>
        <taxon>Platyhelminthes</taxon>
        <taxon>Trematoda</taxon>
        <taxon>Digenea</taxon>
        <taxon>Opisthorchiida</taxon>
        <taxon>Opisthorchiata</taxon>
        <taxon>Opisthorchiidae</taxon>
        <taxon>Opisthorchis</taxon>
    </lineage>
</organism>
<gene>
    <name evidence="1" type="ORF">T265_07433</name>
</gene>
<evidence type="ECO:0000313" key="1">
    <source>
        <dbReference type="EMBL" id="KER25039.1"/>
    </source>
</evidence>